<dbReference type="RefSeq" id="WP_264771202.1">
    <property type="nucleotide sequence ID" value="NZ_JAPDOG010000003.1"/>
</dbReference>
<dbReference type="EMBL" id="JAPDOG010000003">
    <property type="protein sequence ID" value="MCW3780870.1"/>
    <property type="molecule type" value="Genomic_DNA"/>
</dbReference>
<keyword evidence="1" id="KW-0732">Signal</keyword>
<comment type="caution">
    <text evidence="2">The sequence shown here is derived from an EMBL/GenBank/DDBJ whole genome shotgun (WGS) entry which is preliminary data.</text>
</comment>
<sequence length="216" mass="22459">MSGSNMSGMEQARRVSGAALAAVTLAAGGALAADCPVAADLSTGIAAEYADGGRVEYRDAGEGRIAIFEPDSDGSSSGLVFLSRAGLYDLVVARRQNGVNDPERSLTLVYSEPEEDLPNPEPGGAWLGTVDTVFPGGAIDTDTAVYVFGSASDREIGGCRYATLAVKASFIGPVDWVAQDFIYFTDIGIAVPTARRVAGAERPSGRALARLIRLPR</sequence>
<gene>
    <name evidence="2" type="ORF">OM960_04650</name>
</gene>
<evidence type="ECO:0000256" key="1">
    <source>
        <dbReference type="SAM" id="SignalP"/>
    </source>
</evidence>
<feature type="signal peptide" evidence="1">
    <location>
        <begin position="1"/>
        <end position="32"/>
    </location>
</feature>
<feature type="chain" id="PRO_5045288309" evidence="1">
    <location>
        <begin position="33"/>
        <end position="216"/>
    </location>
</feature>
<keyword evidence="3" id="KW-1185">Reference proteome</keyword>
<proteinExistence type="predicted"/>
<dbReference type="Proteomes" id="UP001207582">
    <property type="component" value="Unassembled WGS sequence"/>
</dbReference>
<protein>
    <submittedName>
        <fullName evidence="2">Uncharacterized protein</fullName>
    </submittedName>
</protein>
<name>A0ABT3IZM1_9RHOB</name>
<accession>A0ABT3IZM1</accession>
<organism evidence="2 3">
    <name type="scientific">Defluviimonas salinarum</name>
    <dbReference type="NCBI Taxonomy" id="2992147"/>
    <lineage>
        <taxon>Bacteria</taxon>
        <taxon>Pseudomonadati</taxon>
        <taxon>Pseudomonadota</taxon>
        <taxon>Alphaproteobacteria</taxon>
        <taxon>Rhodobacterales</taxon>
        <taxon>Paracoccaceae</taxon>
        <taxon>Albidovulum</taxon>
    </lineage>
</organism>
<evidence type="ECO:0000313" key="3">
    <source>
        <dbReference type="Proteomes" id="UP001207582"/>
    </source>
</evidence>
<reference evidence="2 3" key="1">
    <citation type="submission" date="2022-10" db="EMBL/GenBank/DDBJ databases">
        <title>Defluviimonas sp. CAU 1641 isolated from mud.</title>
        <authorList>
            <person name="Kim W."/>
        </authorList>
    </citation>
    <scope>NUCLEOTIDE SEQUENCE [LARGE SCALE GENOMIC DNA]</scope>
    <source>
        <strain evidence="2 3">CAU 1641</strain>
    </source>
</reference>
<evidence type="ECO:0000313" key="2">
    <source>
        <dbReference type="EMBL" id="MCW3780870.1"/>
    </source>
</evidence>